<sequence length="685" mass="73532">MATATWMQTNFNGGEWSPFMYGHADFAKYKNGLSDCTNFVPVPQGPVTRRPGTRYVAATKSGSTRTCRLQRFEFSVTQAYVIEFGNLYVRFYTNGGQLLSGGSPYEVVTPYTEADLPNLYFAQSADVLYIAHPSYPPATLSRQGATSWTYAAITFTDGPYLTTNYTTTTATASGTAGSVTVTFSSVTGVNGGAGFTSADIGRFLRIKSLAVWQWGIITAVGSTTSVTWSIQPPPNNQTGAPTAAATTFWRLGEYCSANGYPAVVTFHEDRLVFGGSTAFPQRIDASNTSDYLNFMPTNYDGTIVASNAYSFSLNSSDVNALRWISSDEKGILAGTSGNEWVIRADSSSAAISPLNAKAVLSTGFGSAAVQPIRVGKKTLYVQRTARKLRELEYQFGNDGFVSSDISILAEHLTQSGLKQMAVQRVPWSVLWTVRTDGVLVGITYDRDQDVIGWHKHTLGGTGVSVESVASIPSVSGAYDDVWLVVKRTINGATFRSVELMSKFWEHTDSVTDACYTDCGSTYSGAATTTVSGLTWLVGETVGVLADGANHPDCVVSGAGVITLNRSATKVQVGLKYTSSLTTLRIEAGGEDGPAQGKIKRIHRIIVRLFDTVGLTLTAMNGQSVEESFRSSANAMDTAIAPFTGDKVYAWPGGHEREGQLTLSQTMPLPCNILSVSAQLQTQDAR</sequence>
<dbReference type="EMBL" id="LR798207">
    <property type="protein sequence ID" value="CAB5178463.1"/>
    <property type="molecule type" value="Genomic_DNA"/>
</dbReference>
<accession>A0A6J7WCD9</accession>
<name>A0A6J7WCD9_9CAUD</name>
<evidence type="ECO:0000313" key="1">
    <source>
        <dbReference type="EMBL" id="CAB5178463.1"/>
    </source>
</evidence>
<reference evidence="1" key="1">
    <citation type="submission" date="2020-05" db="EMBL/GenBank/DDBJ databases">
        <authorList>
            <person name="Chiriac C."/>
            <person name="Salcher M."/>
            <person name="Ghai R."/>
            <person name="Kavagutti S V."/>
        </authorList>
    </citation>
    <scope>NUCLEOTIDE SEQUENCE</scope>
</reference>
<proteinExistence type="predicted"/>
<protein>
    <submittedName>
        <fullName evidence="1">Uncharacterized protein</fullName>
    </submittedName>
</protein>
<gene>
    <name evidence="1" type="ORF">UFOVP158_2</name>
</gene>
<organism evidence="1">
    <name type="scientific">uncultured Caudovirales phage</name>
    <dbReference type="NCBI Taxonomy" id="2100421"/>
    <lineage>
        <taxon>Viruses</taxon>
        <taxon>Duplodnaviria</taxon>
        <taxon>Heunggongvirae</taxon>
        <taxon>Uroviricota</taxon>
        <taxon>Caudoviricetes</taxon>
        <taxon>Peduoviridae</taxon>
        <taxon>Maltschvirus</taxon>
        <taxon>Maltschvirus maltsch</taxon>
    </lineage>
</organism>